<accession>A0A1I5IVU3</accession>
<dbReference type="GO" id="GO:0000162">
    <property type="term" value="P:L-tryptophan biosynthetic process"/>
    <property type="evidence" value="ECO:0007669"/>
    <property type="project" value="TreeGrafter"/>
</dbReference>
<evidence type="ECO:0000313" key="2">
    <source>
        <dbReference type="EMBL" id="SFO64602.1"/>
    </source>
</evidence>
<dbReference type="Pfam" id="PF00425">
    <property type="entry name" value="Chorismate_bind"/>
    <property type="match status" value="1"/>
</dbReference>
<dbReference type="SUPFAM" id="SSF56322">
    <property type="entry name" value="ADC synthase"/>
    <property type="match status" value="1"/>
</dbReference>
<gene>
    <name evidence="2" type="ORF">SAMN04488519_11067</name>
</gene>
<dbReference type="Proteomes" id="UP000199564">
    <property type="component" value="Unassembled WGS sequence"/>
</dbReference>
<dbReference type="GO" id="GO:0046820">
    <property type="term" value="F:4-amino-4-deoxychorismate synthase activity"/>
    <property type="evidence" value="ECO:0007669"/>
    <property type="project" value="TreeGrafter"/>
</dbReference>
<dbReference type="InterPro" id="IPR015890">
    <property type="entry name" value="Chorismate_C"/>
</dbReference>
<dbReference type="PRINTS" id="PR00095">
    <property type="entry name" value="ANTSNTHASEI"/>
</dbReference>
<dbReference type="Gene3D" id="3.60.120.10">
    <property type="entry name" value="Anthranilate synthase"/>
    <property type="match status" value="1"/>
</dbReference>
<proteinExistence type="predicted"/>
<protein>
    <submittedName>
        <fullName evidence="2">Para-aminobenzoate synthetase component 1</fullName>
    </submittedName>
</protein>
<dbReference type="STRING" id="226506.SAMN04488519_11067"/>
<keyword evidence="3" id="KW-1185">Reference proteome</keyword>
<dbReference type="RefSeq" id="WP_245756435.1">
    <property type="nucleotide sequence ID" value="NZ_FOVW01000010.1"/>
</dbReference>
<name>A0A1I5IVU3_9BACT</name>
<reference evidence="3" key="1">
    <citation type="submission" date="2016-10" db="EMBL/GenBank/DDBJ databases">
        <authorList>
            <person name="Varghese N."/>
            <person name="Submissions S."/>
        </authorList>
    </citation>
    <scope>NUCLEOTIDE SEQUENCE [LARGE SCALE GENOMIC DNA]</scope>
    <source>
        <strain evidence="3">DSM 15282</strain>
    </source>
</reference>
<dbReference type="InterPro" id="IPR019999">
    <property type="entry name" value="Anth_synth_I-like"/>
</dbReference>
<dbReference type="PANTHER" id="PTHR11236">
    <property type="entry name" value="AMINOBENZOATE/ANTHRANILATE SYNTHASE"/>
    <property type="match status" value="1"/>
</dbReference>
<evidence type="ECO:0000313" key="3">
    <source>
        <dbReference type="Proteomes" id="UP000199564"/>
    </source>
</evidence>
<dbReference type="EMBL" id="FOVW01000010">
    <property type="protein sequence ID" value="SFO64602.1"/>
    <property type="molecule type" value="Genomic_DNA"/>
</dbReference>
<dbReference type="PANTHER" id="PTHR11236:SF50">
    <property type="entry name" value="AMINODEOXYCHORISMATE SYNTHASE COMPONENT 1"/>
    <property type="match status" value="1"/>
</dbReference>
<dbReference type="AlphaFoldDB" id="A0A1I5IVU3"/>
<sequence>MKNDLFEYPIQSDQVIERLIRWIDQNYSFYCLTFGNGHDYPEGTFPDQILAGNTVLEKGSLWEHSNYPAAGIISYDYKNQLEKLSSKNPILVKVPDLTFFKAELRITWDGDKIYSNQALPEKSLEGANTKIDSTPIEIQALTSKEEYIRVFEAIQNEIIEGNTYEMNYCIAYQASFEKLDPITSFFKLMQLSPMPFSGLFKSNVKYLISASPERFLKKEASRLIAQPIKGTSKRGKNKEEDEASKRILLQSEKERAENLMITDLMRNDLSKVSQIGSVHVPELFGVYSFPKVHQMISTVQSELLPKIGLKEIFQATFPMGSMTGAPKISTMELIEKFENFQRGWFSGALGIIQENGDFDFSVIIRSIVADLETKKLYFAVGSAITIDAEAEQEYEECLLKASALLEVLRGS</sequence>
<feature type="domain" description="Chorismate-utilising enzyme C-terminal" evidence="1">
    <location>
        <begin position="144"/>
        <end position="400"/>
    </location>
</feature>
<dbReference type="InterPro" id="IPR005801">
    <property type="entry name" value="ADC_synthase"/>
</dbReference>
<evidence type="ECO:0000259" key="1">
    <source>
        <dbReference type="Pfam" id="PF00425"/>
    </source>
</evidence>
<organism evidence="2 3">
    <name type="scientific">Algoriphagus ornithinivorans</name>
    <dbReference type="NCBI Taxonomy" id="226506"/>
    <lineage>
        <taxon>Bacteria</taxon>
        <taxon>Pseudomonadati</taxon>
        <taxon>Bacteroidota</taxon>
        <taxon>Cytophagia</taxon>
        <taxon>Cytophagales</taxon>
        <taxon>Cyclobacteriaceae</taxon>
        <taxon>Algoriphagus</taxon>
    </lineage>
</organism>